<dbReference type="InterPro" id="IPR028098">
    <property type="entry name" value="Glyco_trans_4-like_N"/>
</dbReference>
<evidence type="ECO:0000256" key="1">
    <source>
        <dbReference type="ARBA" id="ARBA00022679"/>
    </source>
</evidence>
<dbReference type="Pfam" id="PF00534">
    <property type="entry name" value="Glycos_transf_1"/>
    <property type="match status" value="1"/>
</dbReference>
<keyword evidence="1" id="KW-0808">Transferase</keyword>
<comment type="caution">
    <text evidence="4">The sequence shown here is derived from an EMBL/GenBank/DDBJ whole genome shotgun (WGS) entry which is preliminary data.</text>
</comment>
<evidence type="ECO:0000259" key="3">
    <source>
        <dbReference type="Pfam" id="PF13439"/>
    </source>
</evidence>
<sequence length="408" mass="46134">MKIGIDISQIIYGTGVSNYSGQLVQHLAKIDKKNEYILFGATLRGFGKFKDLKEKLADHPNFQFKIVPIPTTVLEILWNRLHIFPVEKFIGKIDVFHSSDWTQPPVNSAQTKKVTTVHDMIAYLFPASHHPKIISVQKKRLAHVKKEADIILADSQTTKDDLVKFLGIDQEKIKVVYLAPSSEFKPQDDEKINQVLQKYKVKKPFILSVATQEPRKNIQKLLDVFEQIHKKRPELQLVLAGRYGWGPGLHINDNARLEDKSVIWTGYIPQEDLIAFYAGCRVFVYPSLYEGFGLPILEAMAAGSPVVTSNNSSMAEIAKDAAILVDPRSERQLIRAIEMILALNLENYQKMVRASLERARLYSWIKTAKETLKIYEELGKNSKKSPGVNVKRLGGGIEATPRDSNSIL</sequence>
<dbReference type="PANTHER" id="PTHR46401:SF2">
    <property type="entry name" value="GLYCOSYLTRANSFERASE WBBK-RELATED"/>
    <property type="match status" value="1"/>
</dbReference>
<protein>
    <recommendedName>
        <fullName evidence="6">Glycosyl transferase family 1 domain-containing protein</fullName>
    </recommendedName>
</protein>
<dbReference type="Pfam" id="PF13439">
    <property type="entry name" value="Glyco_transf_4"/>
    <property type="match status" value="1"/>
</dbReference>
<gene>
    <name evidence="4" type="ORF">A3B54_03245</name>
</gene>
<dbReference type="Proteomes" id="UP000177039">
    <property type="component" value="Unassembled WGS sequence"/>
</dbReference>
<dbReference type="EMBL" id="MFBT01000012">
    <property type="protein sequence ID" value="OGD99678.1"/>
    <property type="molecule type" value="Genomic_DNA"/>
</dbReference>
<organism evidence="4 5">
    <name type="scientific">Candidatus Curtissbacteria bacterium RIFCSPLOWO2_01_FULL_42_50</name>
    <dbReference type="NCBI Taxonomy" id="1797730"/>
    <lineage>
        <taxon>Bacteria</taxon>
        <taxon>Candidatus Curtissiibacteriota</taxon>
    </lineage>
</organism>
<dbReference type="PANTHER" id="PTHR46401">
    <property type="entry name" value="GLYCOSYLTRANSFERASE WBBK-RELATED"/>
    <property type="match status" value="1"/>
</dbReference>
<dbReference type="GO" id="GO:0016757">
    <property type="term" value="F:glycosyltransferase activity"/>
    <property type="evidence" value="ECO:0007669"/>
    <property type="project" value="InterPro"/>
</dbReference>
<evidence type="ECO:0000259" key="2">
    <source>
        <dbReference type="Pfam" id="PF00534"/>
    </source>
</evidence>
<reference evidence="4 5" key="1">
    <citation type="journal article" date="2016" name="Nat. Commun.">
        <title>Thousands of microbial genomes shed light on interconnected biogeochemical processes in an aquifer system.</title>
        <authorList>
            <person name="Anantharaman K."/>
            <person name="Brown C.T."/>
            <person name="Hug L.A."/>
            <person name="Sharon I."/>
            <person name="Castelle C.J."/>
            <person name="Probst A.J."/>
            <person name="Thomas B.C."/>
            <person name="Singh A."/>
            <person name="Wilkins M.J."/>
            <person name="Karaoz U."/>
            <person name="Brodie E.L."/>
            <person name="Williams K.H."/>
            <person name="Hubbard S.S."/>
            <person name="Banfield J.F."/>
        </authorList>
    </citation>
    <scope>NUCLEOTIDE SEQUENCE [LARGE SCALE GENOMIC DNA]</scope>
</reference>
<proteinExistence type="predicted"/>
<name>A0A1F5H6H5_9BACT</name>
<feature type="domain" description="Glycosyl transferase family 1" evidence="2">
    <location>
        <begin position="200"/>
        <end position="354"/>
    </location>
</feature>
<evidence type="ECO:0008006" key="6">
    <source>
        <dbReference type="Google" id="ProtNLM"/>
    </source>
</evidence>
<dbReference type="Gene3D" id="3.40.50.2000">
    <property type="entry name" value="Glycogen Phosphorylase B"/>
    <property type="match status" value="2"/>
</dbReference>
<dbReference type="InterPro" id="IPR001296">
    <property type="entry name" value="Glyco_trans_1"/>
</dbReference>
<dbReference type="CDD" id="cd03809">
    <property type="entry name" value="GT4_MtfB-like"/>
    <property type="match status" value="1"/>
</dbReference>
<feature type="domain" description="Glycosyltransferase subfamily 4-like N-terminal" evidence="3">
    <location>
        <begin position="15"/>
        <end position="177"/>
    </location>
</feature>
<dbReference type="FunFam" id="3.40.50.2000:FF:000119">
    <property type="entry name" value="Glycosyl transferase group 1"/>
    <property type="match status" value="1"/>
</dbReference>
<dbReference type="SUPFAM" id="SSF53756">
    <property type="entry name" value="UDP-Glycosyltransferase/glycogen phosphorylase"/>
    <property type="match status" value="1"/>
</dbReference>
<evidence type="ECO:0000313" key="4">
    <source>
        <dbReference type="EMBL" id="OGD99678.1"/>
    </source>
</evidence>
<dbReference type="AlphaFoldDB" id="A0A1F5H6H5"/>
<accession>A0A1F5H6H5</accession>
<dbReference type="GO" id="GO:0009103">
    <property type="term" value="P:lipopolysaccharide biosynthetic process"/>
    <property type="evidence" value="ECO:0007669"/>
    <property type="project" value="TreeGrafter"/>
</dbReference>
<evidence type="ECO:0000313" key="5">
    <source>
        <dbReference type="Proteomes" id="UP000177039"/>
    </source>
</evidence>